<keyword evidence="5" id="KW-1278">Translocase</keyword>
<dbReference type="InterPro" id="IPR044492">
    <property type="entry name" value="P_typ_ATPase_HD_dom"/>
</dbReference>
<dbReference type="InterPro" id="IPR059000">
    <property type="entry name" value="ATPase_P-type_domA"/>
</dbReference>
<evidence type="ECO:0000256" key="3">
    <source>
        <dbReference type="ARBA" id="ARBA00022692"/>
    </source>
</evidence>
<dbReference type="InterPro" id="IPR023298">
    <property type="entry name" value="ATPase_P-typ_TM_dom_sf"/>
</dbReference>
<gene>
    <name evidence="10" type="ORF">ALMA_1017</name>
</gene>
<dbReference type="Gene3D" id="2.70.150.10">
    <property type="entry name" value="Calcium-transporting ATPase, cytoplasmic transduction domain A"/>
    <property type="match status" value="1"/>
</dbReference>
<dbReference type="GO" id="GO:0016887">
    <property type="term" value="F:ATP hydrolysis activity"/>
    <property type="evidence" value="ECO:0007669"/>
    <property type="project" value="InterPro"/>
</dbReference>
<dbReference type="GO" id="GO:0019829">
    <property type="term" value="F:ATPase-coupled monoatomic cation transmembrane transporter activity"/>
    <property type="evidence" value="ECO:0007669"/>
    <property type="project" value="InterPro"/>
</dbReference>
<organism evidence="10 11">
    <name type="scientific">Alloscardovia macacae</name>
    <dbReference type="NCBI Taxonomy" id="1160091"/>
    <lineage>
        <taxon>Bacteria</taxon>
        <taxon>Bacillati</taxon>
        <taxon>Actinomycetota</taxon>
        <taxon>Actinomycetes</taxon>
        <taxon>Bifidobacteriales</taxon>
        <taxon>Bifidobacteriaceae</taxon>
        <taxon>Alloscardovia</taxon>
    </lineage>
</organism>
<feature type="transmembrane region" description="Helical" evidence="8">
    <location>
        <begin position="273"/>
        <end position="295"/>
    </location>
</feature>
<evidence type="ECO:0000256" key="7">
    <source>
        <dbReference type="ARBA" id="ARBA00023136"/>
    </source>
</evidence>
<dbReference type="Gene3D" id="3.40.1110.10">
    <property type="entry name" value="Calcium-transporting ATPase, cytoplasmic domain N"/>
    <property type="match status" value="1"/>
</dbReference>
<comment type="caution">
    <text evidence="10">The sequence shown here is derived from an EMBL/GenBank/DDBJ whole genome shotgun (WGS) entry which is preliminary data.</text>
</comment>
<evidence type="ECO:0000256" key="5">
    <source>
        <dbReference type="ARBA" id="ARBA00022967"/>
    </source>
</evidence>
<evidence type="ECO:0000313" key="11">
    <source>
        <dbReference type="Proteomes" id="UP000243657"/>
    </source>
</evidence>
<dbReference type="InterPro" id="IPR001757">
    <property type="entry name" value="P_typ_ATPase"/>
</dbReference>
<dbReference type="Pfam" id="PF00122">
    <property type="entry name" value="E1-E2_ATPase"/>
    <property type="match status" value="1"/>
</dbReference>
<keyword evidence="7 8" id="KW-0472">Membrane</keyword>
<feature type="transmembrane region" description="Helical" evidence="8">
    <location>
        <begin position="301"/>
        <end position="322"/>
    </location>
</feature>
<dbReference type="SFLD" id="SFLDS00003">
    <property type="entry name" value="Haloacid_Dehalogenase"/>
    <property type="match status" value="1"/>
</dbReference>
<keyword evidence="11" id="KW-1185">Reference proteome</keyword>
<dbReference type="InterPro" id="IPR023214">
    <property type="entry name" value="HAD_sf"/>
</dbReference>
<dbReference type="SFLD" id="SFLDG00002">
    <property type="entry name" value="C1.7:_P-type_atpase_like"/>
    <property type="match status" value="1"/>
</dbReference>
<keyword evidence="8" id="KW-0067">ATP-binding</keyword>
<proteinExistence type="inferred from homology"/>
<accession>A0A261F4S8</accession>
<dbReference type="GO" id="GO:0005524">
    <property type="term" value="F:ATP binding"/>
    <property type="evidence" value="ECO:0007669"/>
    <property type="project" value="UniProtKB-UniRule"/>
</dbReference>
<dbReference type="SUPFAM" id="SSF81653">
    <property type="entry name" value="Calcium ATPase, transduction domain A"/>
    <property type="match status" value="1"/>
</dbReference>
<dbReference type="InterPro" id="IPR018303">
    <property type="entry name" value="ATPase_P-typ_P_site"/>
</dbReference>
<dbReference type="PROSITE" id="PS00154">
    <property type="entry name" value="ATPASE_E1_E2"/>
    <property type="match status" value="1"/>
</dbReference>
<dbReference type="PANTHER" id="PTHR48085">
    <property type="entry name" value="CADMIUM/ZINC-TRANSPORTING ATPASE HMA2-RELATED"/>
    <property type="match status" value="1"/>
</dbReference>
<dbReference type="EMBL" id="MWWT01000006">
    <property type="protein sequence ID" value="OZG54053.1"/>
    <property type="molecule type" value="Genomic_DNA"/>
</dbReference>
<dbReference type="PRINTS" id="PR00119">
    <property type="entry name" value="CATATPASE"/>
</dbReference>
<evidence type="ECO:0000256" key="8">
    <source>
        <dbReference type="RuleBase" id="RU362081"/>
    </source>
</evidence>
<evidence type="ECO:0000256" key="1">
    <source>
        <dbReference type="ARBA" id="ARBA00004651"/>
    </source>
</evidence>
<dbReference type="GO" id="GO:0015086">
    <property type="term" value="F:cadmium ion transmembrane transporter activity"/>
    <property type="evidence" value="ECO:0007669"/>
    <property type="project" value="TreeGrafter"/>
</dbReference>
<keyword evidence="4 8" id="KW-0479">Metal-binding</keyword>
<dbReference type="SFLD" id="SFLDF00027">
    <property type="entry name" value="p-type_atpase"/>
    <property type="match status" value="1"/>
</dbReference>
<dbReference type="GO" id="GO:0046872">
    <property type="term" value="F:metal ion binding"/>
    <property type="evidence" value="ECO:0007669"/>
    <property type="project" value="UniProtKB-KW"/>
</dbReference>
<dbReference type="InterPro" id="IPR027256">
    <property type="entry name" value="P-typ_ATPase_IB"/>
</dbReference>
<feature type="domain" description="P-type ATPase A" evidence="9">
    <location>
        <begin position="163"/>
        <end position="260"/>
    </location>
</feature>
<evidence type="ECO:0000259" key="9">
    <source>
        <dbReference type="Pfam" id="PF00122"/>
    </source>
</evidence>
<dbReference type="AlphaFoldDB" id="A0A261F4S8"/>
<feature type="transmembrane region" description="Helical" evidence="8">
    <location>
        <begin position="20"/>
        <end position="41"/>
    </location>
</feature>
<keyword evidence="8" id="KW-0547">Nucleotide-binding</keyword>
<dbReference type="InterPro" id="IPR051014">
    <property type="entry name" value="Cation_Transport_ATPase_IB"/>
</dbReference>
<evidence type="ECO:0000256" key="2">
    <source>
        <dbReference type="ARBA" id="ARBA00006024"/>
    </source>
</evidence>
<dbReference type="Pfam" id="PF00702">
    <property type="entry name" value="Hydrolase"/>
    <property type="match status" value="1"/>
</dbReference>
<name>A0A261F4S8_9BIFI</name>
<sequence>MTQSKLDTKLHTIWSAIRRVPMLFVTLAVLVALLLVPYIVPYTVPYTAPVILPGHDSAAESTRILLVAALVLATVADTLRGMIADIREGHVGLDILAVVAILSTLAVGEYWASWTVVLMIYSGAAIEEYAERSAQQNLTTLLAAVPQVAHVLSTTSAVSAHAAEANTAESHTARDLPAADVQVMDVLQVLPGETVPVDGVLLSDRAVVDLSMINGEPLPRTVLTAQRVPSGAVNGAAAFTMRATARAADSQYQRIVALVESARSSRPQVVKTADLLAVPFTVLAFAIAGIAWFVSGTPLRFAQVLVLATPCPLLIAAPVAYLGGTSQLSARGVLIKTQDVIEQLTRVTHIFFDKTGTLTVKQPRVIRVERTAAHTAISDALLLAAAGAVESYSIHILARGITRAGEQARSQLTTEELELLNPEHISHVVEHSGLGISAQIDGHTIRIGREAFVTQNSEDEGFARAGLRRNQRQHHRDLEPSSMAAYVSLDGELLGRIILADTARDEARKTVEELESMGKQIFMLTGDGPDAARAIAHSVGIADERVHAALLPEGKQRIVQATRGVTLMVGDGVNDAPVLASADVGVALTDGSSTAASETAQLVIMNDDLSALPDAIRIAQRTRTVMLQAVLLGLSLAVVGMLAAAFGMVPAVVGAFGQEAIDVVSIVWALTAVRSHA</sequence>
<keyword evidence="3 8" id="KW-0812">Transmembrane</keyword>
<dbReference type="Proteomes" id="UP000243657">
    <property type="component" value="Unassembled WGS sequence"/>
</dbReference>
<dbReference type="InterPro" id="IPR023299">
    <property type="entry name" value="ATPase_P-typ_cyto_dom_N"/>
</dbReference>
<keyword evidence="6 8" id="KW-1133">Transmembrane helix</keyword>
<comment type="similarity">
    <text evidence="2 8">Belongs to the cation transport ATPase (P-type) (TC 3.A.3) family. Type IB subfamily.</text>
</comment>
<comment type="subcellular location">
    <subcellularLocation>
        <location evidence="1">Cell membrane</location>
        <topology evidence="1">Multi-pass membrane protein</topology>
    </subcellularLocation>
</comment>
<dbReference type="InterPro" id="IPR036412">
    <property type="entry name" value="HAD-like_sf"/>
</dbReference>
<evidence type="ECO:0000313" key="10">
    <source>
        <dbReference type="EMBL" id="OZG54053.1"/>
    </source>
</evidence>
<dbReference type="InterPro" id="IPR008250">
    <property type="entry name" value="ATPase_P-typ_transduc_dom_A_sf"/>
</dbReference>
<dbReference type="PANTHER" id="PTHR48085:SF5">
    <property type="entry name" value="CADMIUM_ZINC-TRANSPORTING ATPASE HMA4-RELATED"/>
    <property type="match status" value="1"/>
</dbReference>
<dbReference type="SUPFAM" id="SSF56784">
    <property type="entry name" value="HAD-like"/>
    <property type="match status" value="1"/>
</dbReference>
<reference evidence="10 11" key="1">
    <citation type="journal article" date="2017" name="BMC Genomics">
        <title>Comparative genomic and phylogenomic analyses of the Bifidobacteriaceae family.</title>
        <authorList>
            <person name="Lugli G.A."/>
            <person name="Milani C."/>
            <person name="Turroni F."/>
            <person name="Duranti S."/>
            <person name="Mancabelli L."/>
            <person name="Mangifesta M."/>
            <person name="Ferrario C."/>
            <person name="Modesto M."/>
            <person name="Mattarelli P."/>
            <person name="Jiri K."/>
            <person name="van Sinderen D."/>
            <person name="Ventura M."/>
        </authorList>
    </citation>
    <scope>NUCLEOTIDE SEQUENCE [LARGE SCALE GENOMIC DNA]</scope>
    <source>
        <strain evidence="10 11">DSM 24762</strain>
    </source>
</reference>
<feature type="transmembrane region" description="Helical" evidence="8">
    <location>
        <begin position="625"/>
        <end position="646"/>
    </location>
</feature>
<feature type="transmembrane region" description="Helical" evidence="8">
    <location>
        <begin position="91"/>
        <end position="108"/>
    </location>
</feature>
<dbReference type="NCBIfam" id="TIGR01525">
    <property type="entry name" value="ATPase-IB_hvy"/>
    <property type="match status" value="1"/>
</dbReference>
<dbReference type="Gene3D" id="3.40.50.1000">
    <property type="entry name" value="HAD superfamily/HAD-like"/>
    <property type="match status" value="1"/>
</dbReference>
<dbReference type="GO" id="GO:0005886">
    <property type="term" value="C:plasma membrane"/>
    <property type="evidence" value="ECO:0007669"/>
    <property type="project" value="UniProtKB-SubCell"/>
</dbReference>
<dbReference type="SUPFAM" id="SSF81665">
    <property type="entry name" value="Calcium ATPase, transmembrane domain M"/>
    <property type="match status" value="1"/>
</dbReference>
<evidence type="ECO:0000256" key="6">
    <source>
        <dbReference type="ARBA" id="ARBA00022989"/>
    </source>
</evidence>
<keyword evidence="8" id="KW-1003">Cell membrane</keyword>
<evidence type="ECO:0000256" key="4">
    <source>
        <dbReference type="ARBA" id="ARBA00022723"/>
    </source>
</evidence>
<dbReference type="NCBIfam" id="TIGR01494">
    <property type="entry name" value="ATPase_P-type"/>
    <property type="match status" value="2"/>
</dbReference>
<protein>
    <submittedName>
        <fullName evidence="10">ATPase</fullName>
    </submittedName>
</protein>